<gene>
    <name evidence="1" type="ORF">G9U52_25735</name>
</gene>
<dbReference type="Proteomes" id="UP001165962">
    <property type="component" value="Unassembled WGS sequence"/>
</dbReference>
<name>A0ABX0JG53_9BACL</name>
<dbReference type="EMBL" id="JAAOIW010000011">
    <property type="protein sequence ID" value="NHN33219.1"/>
    <property type="molecule type" value="Genomic_DNA"/>
</dbReference>
<reference evidence="1" key="1">
    <citation type="submission" date="2020-03" db="EMBL/GenBank/DDBJ databases">
        <title>Draft sequencing of Paenibacilllus sp. S3N08.</title>
        <authorList>
            <person name="Kim D.-U."/>
        </authorList>
    </citation>
    <scope>NUCLEOTIDE SEQUENCE</scope>
    <source>
        <strain evidence="1">S3N08</strain>
    </source>
</reference>
<sequence length="231" mass="26167">MILAILLCIILSGIFMAAWLKAKADISFLEGKALDFLDREKRWIQQIDNLEKQLVQNSFNPFRQADSKTMGSALHESDSWIPPEEPVSTDLYHVDSEHDLQQVELGNVTMAFLQKVGVKSIQTTQAEVVMLHEECDVEQIHFFEESDVNHKSSAPSLDKCGLHYWEGNILQKFSDDLALISNGTHMYHLSHNKLIQFQNGDNVCMQVLVGEAGINREVLMVWQPEEIAVSA</sequence>
<comment type="caution">
    <text evidence="1">The sequence shown here is derived from an EMBL/GenBank/DDBJ whole genome shotgun (WGS) entry which is preliminary data.</text>
</comment>
<evidence type="ECO:0000313" key="1">
    <source>
        <dbReference type="EMBL" id="NHN33219.1"/>
    </source>
</evidence>
<accession>A0ABX0JG53</accession>
<proteinExistence type="predicted"/>
<dbReference type="RefSeq" id="WP_166153531.1">
    <property type="nucleotide sequence ID" value="NZ_JAAOIW010000011.1"/>
</dbReference>
<evidence type="ECO:0000313" key="2">
    <source>
        <dbReference type="Proteomes" id="UP001165962"/>
    </source>
</evidence>
<organism evidence="1 2">
    <name type="scientific">Paenibacillus agricola</name>
    <dbReference type="NCBI Taxonomy" id="2716264"/>
    <lineage>
        <taxon>Bacteria</taxon>
        <taxon>Bacillati</taxon>
        <taxon>Bacillota</taxon>
        <taxon>Bacilli</taxon>
        <taxon>Bacillales</taxon>
        <taxon>Paenibacillaceae</taxon>
        <taxon>Paenibacillus</taxon>
    </lineage>
</organism>
<protein>
    <submittedName>
        <fullName evidence="1">Uncharacterized protein</fullName>
    </submittedName>
</protein>
<keyword evidence="2" id="KW-1185">Reference proteome</keyword>